<dbReference type="InterPro" id="IPR013221">
    <property type="entry name" value="Mur_ligase_cen"/>
</dbReference>
<dbReference type="Pfam" id="PF08353">
    <property type="entry name" value="MurT_C"/>
    <property type="match status" value="1"/>
</dbReference>
<evidence type="ECO:0000256" key="1">
    <source>
        <dbReference type="HAMAP-Rule" id="MF_02214"/>
    </source>
</evidence>
<dbReference type="Pfam" id="PF08245">
    <property type="entry name" value="Mur_ligase_M"/>
    <property type="match status" value="1"/>
</dbReference>
<comment type="catalytic activity">
    <reaction evidence="1">
        <text>beta-D-GlcNAc-(1-&gt;4)-Mur2Ac(oyl-L-Ala-gamma-D-Glu-L-Lys-D-Ala-D-Ala)-di-trans,octa-cis-undecaprenyl diphosphate + ATP = beta-D-GlcNAc-(1-&gt;4)-Mur2Ac(oyl-L-Ala-gamma-D-O-P-Glu-L-Lys-D-Ala-D-Ala)-di-trans,octa-cis-undecaprenyl diphosphate + ADP</text>
        <dbReference type="Rhea" id="RHEA:59488"/>
        <dbReference type="ChEBI" id="CHEBI:30616"/>
        <dbReference type="ChEBI" id="CHEBI:60033"/>
        <dbReference type="ChEBI" id="CHEBI:143132"/>
        <dbReference type="ChEBI" id="CHEBI:456216"/>
    </reaction>
</comment>
<keyword evidence="1" id="KW-0479">Metal-binding</keyword>
<dbReference type="EC" id="6.3.5.13" evidence="1"/>
<keyword evidence="1" id="KW-0961">Cell wall biogenesis/degradation</keyword>
<comment type="subunit">
    <text evidence="1">Forms a heterodimer with GatD.</text>
</comment>
<keyword evidence="1" id="KW-0067">ATP-binding</keyword>
<comment type="catalytic activity">
    <reaction evidence="1">
        <text>beta-D-GlcNAc-(1-&gt;4)-Mur2Ac(oyl-L-Ala-gamma-D-O-P-Glu-L-Lys-D-Ala-D-Ala)-di-trans,octa-cis-undecaprenyl diphosphate + NH4(+) = beta-D-GlcNAc-(1-&gt;4)-Mur2Ac(oyl-L-Ala-D-isoglutaminyl-L-Lys-D-Ala-D-Ala)-di-trans,octa-cis-undecaprenyl diphosphate + phosphate + H(+)</text>
        <dbReference type="Rhea" id="RHEA:57932"/>
        <dbReference type="ChEBI" id="CHEBI:15378"/>
        <dbReference type="ChEBI" id="CHEBI:28938"/>
        <dbReference type="ChEBI" id="CHEBI:43474"/>
        <dbReference type="ChEBI" id="CHEBI:62233"/>
        <dbReference type="ChEBI" id="CHEBI:143132"/>
    </reaction>
</comment>
<dbReference type="EMBL" id="LBZM01000009">
    <property type="protein sequence ID" value="KKR72223.1"/>
    <property type="molecule type" value="Genomic_DNA"/>
</dbReference>
<evidence type="ECO:0000259" key="2">
    <source>
        <dbReference type="Pfam" id="PF08245"/>
    </source>
</evidence>
<gene>
    <name evidence="1" type="primary">murT</name>
    <name evidence="4" type="ORF">UU14_C0009G0004</name>
</gene>
<dbReference type="InterPro" id="IPR043703">
    <property type="entry name" value="Lipid_II_synth_MurT"/>
</dbReference>
<comment type="similarity">
    <text evidence="1">Belongs to the MurCDEF family. MurT subfamily.</text>
</comment>
<keyword evidence="1" id="KW-0573">Peptidoglycan synthesis</keyword>
<dbReference type="Gene3D" id="3.40.1190.10">
    <property type="entry name" value="Mur-like, catalytic domain"/>
    <property type="match status" value="1"/>
</dbReference>
<comment type="catalytic activity">
    <reaction evidence="1">
        <text>beta-D-GlcNAc-(1-&gt;4)-Mur2Ac(oyl-L-Ala-gamma-D-Glu-L-Lys-D-Ala-D-Ala)-di-trans,octa-cis-undecaprenyl diphosphate + L-glutamine + ATP + H2O = beta-D-GlcNAc-(1-&gt;4)-Mur2Ac(oyl-L-Ala-D-isoglutaminyl-L-Lys-D-Ala-D-Ala)-di-trans,octa-cis-undecaprenyl diphosphate + L-glutamate + ADP + phosphate + H(+)</text>
        <dbReference type="Rhea" id="RHEA:57928"/>
        <dbReference type="ChEBI" id="CHEBI:15377"/>
        <dbReference type="ChEBI" id="CHEBI:15378"/>
        <dbReference type="ChEBI" id="CHEBI:29985"/>
        <dbReference type="ChEBI" id="CHEBI:30616"/>
        <dbReference type="ChEBI" id="CHEBI:43474"/>
        <dbReference type="ChEBI" id="CHEBI:58359"/>
        <dbReference type="ChEBI" id="CHEBI:60033"/>
        <dbReference type="ChEBI" id="CHEBI:62233"/>
        <dbReference type="ChEBI" id="CHEBI:456216"/>
        <dbReference type="EC" id="6.3.5.13"/>
    </reaction>
</comment>
<keyword evidence="1" id="KW-0436">Ligase</keyword>
<feature type="binding site" evidence="1">
    <location>
        <position position="218"/>
    </location>
    <ligand>
        <name>Zn(2+)</name>
        <dbReference type="ChEBI" id="CHEBI:29105"/>
    </ligand>
</feature>
<evidence type="ECO:0000313" key="4">
    <source>
        <dbReference type="EMBL" id="KKR72223.1"/>
    </source>
</evidence>
<dbReference type="GO" id="GO:0008360">
    <property type="term" value="P:regulation of cell shape"/>
    <property type="evidence" value="ECO:0007669"/>
    <property type="project" value="UniProtKB-KW"/>
</dbReference>
<keyword evidence="1" id="KW-0862">Zinc</keyword>
<dbReference type="PANTHER" id="PTHR23135:SF7">
    <property type="entry name" value="LIPID II ISOGLUTAMINYL SYNTHASE (GLUTAMINE-HYDROLYZING) SUBUNIT MURT"/>
    <property type="match status" value="1"/>
</dbReference>
<dbReference type="InterPro" id="IPR013564">
    <property type="entry name" value="MurT_C"/>
</dbReference>
<feature type="domain" description="Mur ligase central" evidence="2">
    <location>
        <begin position="58"/>
        <end position="272"/>
    </location>
</feature>
<sequence length="432" mass="48905">MTARTYCAFLIGRLISRISLLGGFGSGITWAGEIALRIDPSIISSIRSHADSIILVIGTNGKTTTASMIEHLLTKNGKMVIHNKSGANLRNGIVGTFITQYNHRKFKTNCYAIFEVDEAEFPNIVQQLSPNIIIMLNLFRDQLDRYGEVNVVLEKWSKAIADLDKNAHLIVNADDPAVSYISENSHLPELHYFGLSRPLMNSDSTLDTWADSTYCSDCGNKLRYKHHFFSHLGDWCCTHCRRNRKKLDIEGGSISLSLSGQYNQYNAAATLLTLNVLGLSTKQDDLKDFKPAFGRQEQFRIHNRVIKIFLSKNPTGFNESIRTVLSLDNRPNLISALNDRIPDGTDVSWIWDVDFDQLVGFAKNVICTGDRVWDMALRLKYTQYKNYIVEENLKRAIEIGLQKTKEGETLYILPTYSAMLEIRKILTGRKIL</sequence>
<keyword evidence="1" id="KW-0547">Nucleotide-binding</keyword>
<dbReference type="AlphaFoldDB" id="A0A0G0T5E7"/>
<feature type="active site" evidence="1">
    <location>
        <position position="346"/>
    </location>
</feature>
<dbReference type="SUPFAM" id="SSF53623">
    <property type="entry name" value="MurD-like peptide ligases, catalytic domain"/>
    <property type="match status" value="1"/>
</dbReference>
<feature type="binding site" evidence="1">
    <location>
        <position position="240"/>
    </location>
    <ligand>
        <name>Zn(2+)</name>
        <dbReference type="ChEBI" id="CHEBI:29105"/>
    </ligand>
</feature>
<keyword evidence="1" id="KW-0133">Cell shape</keyword>
<evidence type="ECO:0000259" key="3">
    <source>
        <dbReference type="Pfam" id="PF08353"/>
    </source>
</evidence>
<proteinExistence type="inferred from homology"/>
<dbReference type="UniPathway" id="UPA00219"/>
<evidence type="ECO:0000313" key="5">
    <source>
        <dbReference type="Proteomes" id="UP000034664"/>
    </source>
</evidence>
<dbReference type="GO" id="GO:0140282">
    <property type="term" value="F:carbon-nitrogen ligase activity on lipid II"/>
    <property type="evidence" value="ECO:0007669"/>
    <property type="project" value="UniProtKB-UniRule"/>
</dbReference>
<feature type="binding site" evidence="1">
    <location>
        <position position="237"/>
    </location>
    <ligand>
        <name>Zn(2+)</name>
        <dbReference type="ChEBI" id="CHEBI:29105"/>
    </ligand>
</feature>
<reference evidence="4 5" key="1">
    <citation type="journal article" date="2015" name="Nature">
        <title>rRNA introns, odd ribosomes, and small enigmatic genomes across a large radiation of phyla.</title>
        <authorList>
            <person name="Brown C.T."/>
            <person name="Hug L.A."/>
            <person name="Thomas B.C."/>
            <person name="Sharon I."/>
            <person name="Castelle C.J."/>
            <person name="Singh A."/>
            <person name="Wilkins M.J."/>
            <person name="Williams K.H."/>
            <person name="Banfield J.F."/>
        </authorList>
    </citation>
    <scope>NUCLEOTIDE SEQUENCE [LARGE SCALE GENOMIC DNA]</scope>
</reference>
<accession>A0A0G0T5E7</accession>
<dbReference type="PATRIC" id="fig|1618482.3.peg.460"/>
<dbReference type="InterPro" id="IPR036565">
    <property type="entry name" value="Mur-like_cat_sf"/>
</dbReference>
<name>A0A0G0T5E7_9BACT</name>
<dbReference type="GO" id="GO:0005524">
    <property type="term" value="F:ATP binding"/>
    <property type="evidence" value="ECO:0007669"/>
    <property type="project" value="UniProtKB-UniRule"/>
</dbReference>
<feature type="domain" description="Lipid II isoglutaminyl synthase (glutamine-hydrolyzing) subunit MurT C-terminal" evidence="3">
    <location>
        <begin position="310"/>
        <end position="419"/>
    </location>
</feature>
<protein>
    <recommendedName>
        <fullName evidence="1">Lipid II isoglutaminyl synthase (glutamine-hydrolyzing) subunit MurT</fullName>
        <ecNumber evidence="1">6.3.5.13</ecNumber>
    </recommendedName>
</protein>
<dbReference type="GO" id="GO:0008270">
    <property type="term" value="F:zinc ion binding"/>
    <property type="evidence" value="ECO:0007669"/>
    <property type="project" value="UniProtKB-UniRule"/>
</dbReference>
<comment type="pathway">
    <text evidence="1">Cell wall biogenesis; peptidoglycan biosynthesis.</text>
</comment>
<feature type="binding site" evidence="1">
    <location>
        <position position="215"/>
    </location>
    <ligand>
        <name>Zn(2+)</name>
        <dbReference type="ChEBI" id="CHEBI:29105"/>
    </ligand>
</feature>
<dbReference type="GO" id="GO:0016881">
    <property type="term" value="F:acid-amino acid ligase activity"/>
    <property type="evidence" value="ECO:0007669"/>
    <property type="project" value="InterPro"/>
</dbReference>
<dbReference type="GO" id="GO:0071555">
    <property type="term" value="P:cell wall organization"/>
    <property type="evidence" value="ECO:0007669"/>
    <property type="project" value="UniProtKB-KW"/>
</dbReference>
<dbReference type="HAMAP" id="MF_02214">
    <property type="entry name" value="Lipid_II_synth_MurT"/>
    <property type="match status" value="1"/>
</dbReference>
<comment type="function">
    <text evidence="1">The lipid II isoglutaminyl synthase complex catalyzes the formation of alpha-D-isoglutamine in the cell wall lipid II stem peptide. The MurT subunit catalyzes the ATP-dependent amidation of D-glutamate residue of lipid II, converting it to an isoglutamine residue.</text>
</comment>
<dbReference type="Proteomes" id="UP000034664">
    <property type="component" value="Unassembled WGS sequence"/>
</dbReference>
<dbReference type="PANTHER" id="PTHR23135">
    <property type="entry name" value="MUR LIGASE FAMILY MEMBER"/>
    <property type="match status" value="1"/>
</dbReference>
<organism evidence="4 5">
    <name type="scientific">Candidatus Roizmanbacteria bacterium GW2011_GWB1_40_7</name>
    <dbReference type="NCBI Taxonomy" id="1618482"/>
    <lineage>
        <taxon>Bacteria</taxon>
        <taxon>Candidatus Roizmaniibacteriota</taxon>
    </lineage>
</organism>
<dbReference type="GO" id="GO:0009252">
    <property type="term" value="P:peptidoglycan biosynthetic process"/>
    <property type="evidence" value="ECO:0007669"/>
    <property type="project" value="UniProtKB-UniRule"/>
</dbReference>
<comment type="caution">
    <text evidence="4">The sequence shown here is derived from an EMBL/GenBank/DDBJ whole genome shotgun (WGS) entry which is preliminary data.</text>
</comment>